<evidence type="ECO:0000256" key="6">
    <source>
        <dbReference type="ARBA" id="ARBA00023136"/>
    </source>
</evidence>
<dbReference type="KEGG" id="chy:CHY_1303"/>
<dbReference type="RefSeq" id="WP_011344213.1">
    <property type="nucleotide sequence ID" value="NC_007503.1"/>
</dbReference>
<evidence type="ECO:0000313" key="9">
    <source>
        <dbReference type="EMBL" id="ABB14060.1"/>
    </source>
</evidence>
<dbReference type="InParanoid" id="Q3ACJ7"/>
<feature type="domain" description="TRAP C4-dicarboxylate transport system permease DctM subunit" evidence="8">
    <location>
        <begin position="7"/>
        <end position="416"/>
    </location>
</feature>
<dbReference type="InterPro" id="IPR010656">
    <property type="entry name" value="DctM"/>
</dbReference>
<evidence type="ECO:0000256" key="4">
    <source>
        <dbReference type="ARBA" id="ARBA00022692"/>
    </source>
</evidence>
<feature type="transmembrane region" description="Helical" evidence="7">
    <location>
        <begin position="353"/>
        <end position="379"/>
    </location>
</feature>
<feature type="transmembrane region" description="Helical" evidence="7">
    <location>
        <begin position="134"/>
        <end position="157"/>
    </location>
</feature>
<dbReference type="Proteomes" id="UP000002706">
    <property type="component" value="Chromosome"/>
</dbReference>
<dbReference type="OrthoDB" id="9772674at2"/>
<dbReference type="GO" id="GO:0022857">
    <property type="term" value="F:transmembrane transporter activity"/>
    <property type="evidence" value="ECO:0007669"/>
    <property type="project" value="TreeGrafter"/>
</dbReference>
<keyword evidence="3" id="KW-0997">Cell inner membrane</keyword>
<accession>Q3ACJ7</accession>
<evidence type="ECO:0000256" key="1">
    <source>
        <dbReference type="ARBA" id="ARBA00004429"/>
    </source>
</evidence>
<feature type="transmembrane region" description="Helical" evidence="7">
    <location>
        <begin position="312"/>
        <end position="341"/>
    </location>
</feature>
<comment type="subcellular location">
    <subcellularLocation>
        <location evidence="1">Cell inner membrane</location>
        <topology evidence="1">Multi-pass membrane protein</topology>
    </subcellularLocation>
</comment>
<feature type="transmembrane region" description="Helical" evidence="7">
    <location>
        <begin position="267"/>
        <end position="292"/>
    </location>
</feature>
<feature type="transmembrane region" description="Helical" evidence="7">
    <location>
        <begin position="239"/>
        <end position="255"/>
    </location>
</feature>
<sequence>MANILFTLFIIFVVLNVPIGIAIGLSTFGAILASQKVPLFLVAQRLFTGLDSFPLLAIPLFMIAGSLMESGGISKRLINFASNIVGPIPGGLAMVTVLACMFFAAISGSAPATVVAIGSIMVPAMIEAGYDKDFAVGLIAASGMIGVLIPPSIPFVTYGITMNASIGKLFLAGIVPGVLFGLSFMIISYFYAKKRGYKGTAKPTWKSFLTSFKEAIWALGMPAIILGGIYGGVFTPTEAAAVACVYSLIVGFFIYRELTLQNMFKSFANAGVSSAMVGLIIAAATAMGWVLTTEQVPTNVATAISSIAHSKFMLLLLINLILLITGCLMELNAAIIILGPIFLPLIMQYNIDIIHFGVIMVVNLTIGLLTPPLGVNLFVANGLQKDLTLSQVVKASLPFMIFAIIDLMILTYVPNLSLYLTHLLK</sequence>
<dbReference type="Pfam" id="PF06808">
    <property type="entry name" value="DctM"/>
    <property type="match status" value="1"/>
</dbReference>
<feature type="transmembrane region" description="Helical" evidence="7">
    <location>
        <begin position="215"/>
        <end position="233"/>
    </location>
</feature>
<feature type="transmembrane region" description="Helical" evidence="7">
    <location>
        <begin position="93"/>
        <end position="122"/>
    </location>
</feature>
<evidence type="ECO:0000313" key="10">
    <source>
        <dbReference type="Proteomes" id="UP000002706"/>
    </source>
</evidence>
<dbReference type="PIRSF" id="PIRSF006066">
    <property type="entry name" value="HI0050"/>
    <property type="match status" value="1"/>
</dbReference>
<reference evidence="9 10" key="1">
    <citation type="journal article" date="2005" name="PLoS Genet.">
        <title>Life in hot carbon monoxide: the complete genome sequence of Carboxydothermus hydrogenoformans Z-2901.</title>
        <authorList>
            <person name="Wu M."/>
            <person name="Ren Q."/>
            <person name="Durkin A.S."/>
            <person name="Daugherty S.C."/>
            <person name="Brinkac L.M."/>
            <person name="Dodson R.J."/>
            <person name="Madupu R."/>
            <person name="Sullivan S.A."/>
            <person name="Kolonay J.F."/>
            <person name="Haft D.H."/>
            <person name="Nelson W.C."/>
            <person name="Tallon L.J."/>
            <person name="Jones K.M."/>
            <person name="Ulrich L.E."/>
            <person name="Gonzalez J.M."/>
            <person name="Zhulin I.B."/>
            <person name="Robb F.T."/>
            <person name="Eisen J.A."/>
        </authorList>
    </citation>
    <scope>NUCLEOTIDE SEQUENCE [LARGE SCALE GENOMIC DNA]</scope>
    <source>
        <strain evidence="10">ATCC BAA-161 / DSM 6008 / Z-2901</strain>
    </source>
</reference>
<dbReference type="PANTHER" id="PTHR33362">
    <property type="entry name" value="SIALIC ACID TRAP TRANSPORTER PERMEASE PROTEIN SIAT-RELATED"/>
    <property type="match status" value="1"/>
</dbReference>
<keyword evidence="2" id="KW-1003">Cell membrane</keyword>
<dbReference type="EMBL" id="CP000141">
    <property type="protein sequence ID" value="ABB14060.1"/>
    <property type="molecule type" value="Genomic_DNA"/>
</dbReference>
<organism evidence="9 10">
    <name type="scientific">Carboxydothermus hydrogenoformans (strain ATCC BAA-161 / DSM 6008 / Z-2901)</name>
    <dbReference type="NCBI Taxonomy" id="246194"/>
    <lineage>
        <taxon>Bacteria</taxon>
        <taxon>Bacillati</taxon>
        <taxon>Bacillota</taxon>
        <taxon>Clostridia</taxon>
        <taxon>Thermoanaerobacterales</taxon>
        <taxon>Thermoanaerobacteraceae</taxon>
        <taxon>Carboxydothermus</taxon>
    </lineage>
</organism>
<dbReference type="NCBIfam" id="TIGR00786">
    <property type="entry name" value="dctM"/>
    <property type="match status" value="1"/>
</dbReference>
<feature type="transmembrane region" description="Helical" evidence="7">
    <location>
        <begin position="399"/>
        <end position="420"/>
    </location>
</feature>
<dbReference type="GO" id="GO:0005886">
    <property type="term" value="C:plasma membrane"/>
    <property type="evidence" value="ECO:0007669"/>
    <property type="project" value="UniProtKB-SubCell"/>
</dbReference>
<dbReference type="STRING" id="246194.CHY_1303"/>
<evidence type="ECO:0000259" key="8">
    <source>
        <dbReference type="Pfam" id="PF06808"/>
    </source>
</evidence>
<feature type="transmembrane region" description="Helical" evidence="7">
    <location>
        <begin position="6"/>
        <end position="32"/>
    </location>
</feature>
<feature type="transmembrane region" description="Helical" evidence="7">
    <location>
        <begin position="169"/>
        <end position="192"/>
    </location>
</feature>
<feature type="transmembrane region" description="Helical" evidence="7">
    <location>
        <begin position="53"/>
        <end position="73"/>
    </location>
</feature>
<keyword evidence="6 7" id="KW-0472">Membrane</keyword>
<name>Q3ACJ7_CARHZ</name>
<dbReference type="HOGENOM" id="CLU_019824_4_1_9"/>
<proteinExistence type="predicted"/>
<evidence type="ECO:0000256" key="5">
    <source>
        <dbReference type="ARBA" id="ARBA00022989"/>
    </source>
</evidence>
<dbReference type="AlphaFoldDB" id="Q3ACJ7"/>
<gene>
    <name evidence="9" type="ordered locus">CHY_1303</name>
</gene>
<keyword evidence="4 7" id="KW-0812">Transmembrane</keyword>
<protein>
    <submittedName>
        <fullName evidence="9">TRAP dicarboxylate transporter, DctM subunit</fullName>
    </submittedName>
</protein>
<dbReference type="PANTHER" id="PTHR33362:SF3">
    <property type="entry name" value="SIALIC ACID TRAP TRANSPORTER PERMEASE PROTEIN SIAT"/>
    <property type="match status" value="1"/>
</dbReference>
<evidence type="ECO:0000256" key="7">
    <source>
        <dbReference type="SAM" id="Phobius"/>
    </source>
</evidence>
<keyword evidence="10" id="KW-1185">Reference proteome</keyword>
<keyword evidence="5 7" id="KW-1133">Transmembrane helix</keyword>
<dbReference type="InterPro" id="IPR004681">
    <property type="entry name" value="TRAP_DctM"/>
</dbReference>
<dbReference type="eggNOG" id="COG1593">
    <property type="taxonomic scope" value="Bacteria"/>
</dbReference>
<evidence type="ECO:0000256" key="3">
    <source>
        <dbReference type="ARBA" id="ARBA00022519"/>
    </source>
</evidence>
<evidence type="ECO:0000256" key="2">
    <source>
        <dbReference type="ARBA" id="ARBA00022475"/>
    </source>
</evidence>